<comment type="caution">
    <text evidence="5">The sequence shown here is derived from an EMBL/GenBank/DDBJ whole genome shotgun (WGS) entry which is preliminary data.</text>
</comment>
<dbReference type="Gene3D" id="3.40.50.2000">
    <property type="entry name" value="Glycogen Phosphorylase B"/>
    <property type="match status" value="2"/>
</dbReference>
<gene>
    <name evidence="5" type="ORF">QN277_015641</name>
</gene>
<dbReference type="PANTHER" id="PTHR48048">
    <property type="entry name" value="GLYCOSYLTRANSFERASE"/>
    <property type="match status" value="1"/>
</dbReference>
<name>A0AAE1JYW2_9FABA</name>
<evidence type="ECO:0000256" key="3">
    <source>
        <dbReference type="RuleBase" id="RU003718"/>
    </source>
</evidence>
<evidence type="ECO:0000256" key="2">
    <source>
        <dbReference type="ARBA" id="ARBA00022679"/>
    </source>
</evidence>
<comment type="similarity">
    <text evidence="1 3">Belongs to the UDP-glycosyltransferase family.</text>
</comment>
<dbReference type="EMBL" id="JAWXYG010000003">
    <property type="protein sequence ID" value="KAK4277681.1"/>
    <property type="molecule type" value="Genomic_DNA"/>
</dbReference>
<dbReference type="CDD" id="cd03784">
    <property type="entry name" value="GT1_Gtf-like"/>
    <property type="match status" value="1"/>
</dbReference>
<dbReference type="PROSITE" id="PS00375">
    <property type="entry name" value="UDPGT"/>
    <property type="match status" value="1"/>
</dbReference>
<accession>A0AAE1JYW2</accession>
<dbReference type="GO" id="GO:0035251">
    <property type="term" value="F:UDP-glucosyltransferase activity"/>
    <property type="evidence" value="ECO:0007669"/>
    <property type="project" value="InterPro"/>
</dbReference>
<organism evidence="5 6">
    <name type="scientific">Acacia crassicarpa</name>
    <name type="common">northern wattle</name>
    <dbReference type="NCBI Taxonomy" id="499986"/>
    <lineage>
        <taxon>Eukaryota</taxon>
        <taxon>Viridiplantae</taxon>
        <taxon>Streptophyta</taxon>
        <taxon>Embryophyta</taxon>
        <taxon>Tracheophyta</taxon>
        <taxon>Spermatophyta</taxon>
        <taxon>Magnoliopsida</taxon>
        <taxon>eudicotyledons</taxon>
        <taxon>Gunneridae</taxon>
        <taxon>Pentapetalae</taxon>
        <taxon>rosids</taxon>
        <taxon>fabids</taxon>
        <taxon>Fabales</taxon>
        <taxon>Fabaceae</taxon>
        <taxon>Caesalpinioideae</taxon>
        <taxon>mimosoid clade</taxon>
        <taxon>Acacieae</taxon>
        <taxon>Acacia</taxon>
    </lineage>
</organism>
<dbReference type="InterPro" id="IPR050481">
    <property type="entry name" value="UDP-glycosyltransf_plant"/>
</dbReference>
<reference evidence="5" key="1">
    <citation type="submission" date="2023-10" db="EMBL/GenBank/DDBJ databases">
        <title>Chromosome-level genome of the transformable northern wattle, Acacia crassicarpa.</title>
        <authorList>
            <person name="Massaro I."/>
            <person name="Sinha N.R."/>
            <person name="Poethig S."/>
            <person name="Leichty A.R."/>
        </authorList>
    </citation>
    <scope>NUCLEOTIDE SEQUENCE</scope>
    <source>
        <strain evidence="5">Acra3RX</strain>
        <tissue evidence="5">Leaf</tissue>
    </source>
</reference>
<evidence type="ECO:0000313" key="5">
    <source>
        <dbReference type="EMBL" id="KAK4277681.1"/>
    </source>
</evidence>
<evidence type="ECO:0000256" key="4">
    <source>
        <dbReference type="RuleBase" id="RU362057"/>
    </source>
</evidence>
<protein>
    <recommendedName>
        <fullName evidence="4">Glycosyltransferase</fullName>
        <ecNumber evidence="4">2.4.1.-</ecNumber>
    </recommendedName>
</protein>
<dbReference type="InterPro" id="IPR035595">
    <property type="entry name" value="UDP_glycos_trans_CS"/>
</dbReference>
<evidence type="ECO:0000313" key="6">
    <source>
        <dbReference type="Proteomes" id="UP001293593"/>
    </source>
</evidence>
<dbReference type="InterPro" id="IPR002213">
    <property type="entry name" value="UDP_glucos_trans"/>
</dbReference>
<sequence>MVMKSQLVFVPCPGMGHLVSIVECAKLLINHHRHLSITFLIIEAPFDDHVDAYIHSLTSSSSFPSRIHFTLLPPHPNPTNPQSLNLPSLLDSLVESQKQNVRDAVSKLNSAPDSPRLASFVVDMFCTTMIDVAAEFRVPATIFFISGAAFLRFALHVDMLREREEVDTTAFNFTDSGVKFVIPSFENHVPANIFPSVMLDKEWAKFFFSQVCKFKRAKGVIVNTFEELESRAVHSFSNSDINVYSVGPILSSRDNKTGPQGSDHHVVKWLDDHPPSSVLFLCFGSRGYFDEENQAAEIARALEASGVNFVWSLRKPPPRGSAEEPGDYSNLEEVLPEGFLQRTAEIGRVIGWAPQAQILAHKAVGGFVSHCGWNSVLESIYYGVPIATWPLYAEQQVNAFEVVRELKMSVEISLDNKGEWGQVRRSGVISAGRIEKGIKQVMEKESEVRKKVKEMSEMCKRALMEGGSSYSNVARLIHDILNRN</sequence>
<keyword evidence="6" id="KW-1185">Reference proteome</keyword>
<dbReference type="SUPFAM" id="SSF53756">
    <property type="entry name" value="UDP-Glycosyltransferase/glycogen phosphorylase"/>
    <property type="match status" value="1"/>
</dbReference>
<dbReference type="AlphaFoldDB" id="A0AAE1JYW2"/>
<dbReference type="EC" id="2.4.1.-" evidence="4"/>
<evidence type="ECO:0000256" key="1">
    <source>
        <dbReference type="ARBA" id="ARBA00009995"/>
    </source>
</evidence>
<proteinExistence type="inferred from homology"/>
<keyword evidence="2 3" id="KW-0808">Transferase</keyword>
<dbReference type="FunFam" id="3.40.50.2000:FF:000056">
    <property type="entry name" value="Glycosyltransferase"/>
    <property type="match status" value="1"/>
</dbReference>
<dbReference type="PANTHER" id="PTHR48048:SF45">
    <property type="entry name" value="GLYCOSYLTRANSFERASE"/>
    <property type="match status" value="1"/>
</dbReference>
<keyword evidence="3" id="KW-0328">Glycosyltransferase</keyword>
<dbReference type="Pfam" id="PF00201">
    <property type="entry name" value="UDPGT"/>
    <property type="match status" value="1"/>
</dbReference>
<dbReference type="Proteomes" id="UP001293593">
    <property type="component" value="Unassembled WGS sequence"/>
</dbReference>